<reference evidence="1 2" key="1">
    <citation type="submission" date="2017-04" db="EMBL/GenBank/DDBJ databases">
        <authorList>
            <person name="Afonso C.L."/>
            <person name="Miller P.J."/>
            <person name="Scott M.A."/>
            <person name="Spackman E."/>
            <person name="Goraichik I."/>
            <person name="Dimitrov K.M."/>
            <person name="Suarez D.L."/>
            <person name="Swayne D.E."/>
        </authorList>
    </citation>
    <scope>NUCLEOTIDE SEQUENCE [LARGE SCALE GENOMIC DNA]</scope>
    <source>
        <strain evidence="1 2">DSM 5090</strain>
    </source>
</reference>
<name>A0A1W1YIS7_9FIRM</name>
<dbReference type="PANTHER" id="PTHR32432:SF13">
    <property type="entry name" value="ETHANOLAMINE AMMONIA-LYASE REACTIVASE EUTA"/>
    <property type="match status" value="1"/>
</dbReference>
<dbReference type="OrthoDB" id="1542at2"/>
<dbReference type="InterPro" id="IPR050696">
    <property type="entry name" value="FtsA/MreB"/>
</dbReference>
<evidence type="ECO:0000313" key="2">
    <source>
        <dbReference type="Proteomes" id="UP000192738"/>
    </source>
</evidence>
<dbReference type="InterPro" id="IPR043129">
    <property type="entry name" value="ATPase_NBD"/>
</dbReference>
<evidence type="ECO:0000313" key="1">
    <source>
        <dbReference type="EMBL" id="SMC36016.1"/>
    </source>
</evidence>
<dbReference type="PANTHER" id="PTHR32432">
    <property type="entry name" value="CELL DIVISION PROTEIN FTSA-RELATED"/>
    <property type="match status" value="1"/>
</dbReference>
<accession>A0A1W1YIS7</accession>
<dbReference type="RefSeq" id="WP_084573900.1">
    <property type="nucleotide sequence ID" value="NZ_CP155572.1"/>
</dbReference>
<dbReference type="GO" id="GO:0016829">
    <property type="term" value="F:lyase activity"/>
    <property type="evidence" value="ECO:0007669"/>
    <property type="project" value="UniProtKB-KW"/>
</dbReference>
<dbReference type="Proteomes" id="UP000192738">
    <property type="component" value="Unassembled WGS sequence"/>
</dbReference>
<sequence>MNDATVQTMISVGIDIGTTTTQLVISRLTLENTASAALIPRVEITGKEVIHRSQIYFTPLLNHHLVNAVAVSQIVENEYRRAGVTSRDIDTGAVIITGETAKKENAKAILEALADFAGDFVVATAGPNLESVYAGKGSGAAAFSSERHQIIINVDVGGGTSNYAVFQEGEAIDTACLNVGGHLIEIEPGTSRVSYIAEPAQAVMKTLNRAITIGEEISLSLLREVSTAMARCVVEVLHSKVPSEVTRQLLMTPSLTLNYPVAKVMISGGVADHVYSDQPPSSVAEVSRFGDFGPLLGWTLREALLETGFELIKPLETVRATVIGTGTQSVNLSGSTIHVEEQTLPLRNVLVALPFTNCQRGLPETADQIAGLVRKAVNALTTEGDNHLIALAMQGPKTLTFQDIQILAHGIIAGMEDYLTRTHTLIVIIEKDCGKILGQSISALYAKPLDLICIDQLSVGSSDYIDIGKPLMGGRVVPVVIKTLVFETKK</sequence>
<dbReference type="AlphaFoldDB" id="A0A1W1YIS7"/>
<gene>
    <name evidence="1" type="ORF">SAMN04488500_101398</name>
</gene>
<dbReference type="STRING" id="112901.SAMN04488500_101398"/>
<dbReference type="Pfam" id="PF06277">
    <property type="entry name" value="EutA"/>
    <property type="match status" value="1"/>
</dbReference>
<dbReference type="EMBL" id="FWXI01000001">
    <property type="protein sequence ID" value="SMC36016.1"/>
    <property type="molecule type" value="Genomic_DNA"/>
</dbReference>
<proteinExistence type="predicted"/>
<organism evidence="1 2">
    <name type="scientific">Sporomusa malonica</name>
    <dbReference type="NCBI Taxonomy" id="112901"/>
    <lineage>
        <taxon>Bacteria</taxon>
        <taxon>Bacillati</taxon>
        <taxon>Bacillota</taxon>
        <taxon>Negativicutes</taxon>
        <taxon>Selenomonadales</taxon>
        <taxon>Sporomusaceae</taxon>
        <taxon>Sporomusa</taxon>
    </lineage>
</organism>
<dbReference type="SUPFAM" id="SSF53067">
    <property type="entry name" value="Actin-like ATPase domain"/>
    <property type="match status" value="1"/>
</dbReference>
<keyword evidence="1" id="KW-0456">Lyase</keyword>
<dbReference type="PIRSF" id="PIRSF012293">
    <property type="entry name" value="EutA"/>
    <property type="match status" value="1"/>
</dbReference>
<protein>
    <submittedName>
        <fullName evidence="1">Reactivating factor of Adenosylcobalamin-dependent ethanolamine ammonia lyase</fullName>
    </submittedName>
</protein>
<keyword evidence="2" id="KW-1185">Reference proteome</keyword>
<dbReference type="InterPro" id="IPR009377">
    <property type="entry name" value="EutA"/>
</dbReference>